<keyword evidence="4" id="KW-0732">Signal</keyword>
<organism evidence="6 7">
    <name type="scientific">Melaminivora alkalimesophila</name>
    <dbReference type="NCBI Taxonomy" id="1165852"/>
    <lineage>
        <taxon>Bacteria</taxon>
        <taxon>Pseudomonadati</taxon>
        <taxon>Pseudomonadota</taxon>
        <taxon>Betaproteobacteria</taxon>
        <taxon>Burkholderiales</taxon>
        <taxon>Comamonadaceae</taxon>
        <taxon>Melaminivora</taxon>
    </lineage>
</organism>
<dbReference type="Pfam" id="PF00497">
    <property type="entry name" value="SBP_bac_3"/>
    <property type="match status" value="1"/>
</dbReference>
<dbReference type="RefSeq" id="WP_110012138.1">
    <property type="nucleotide sequence ID" value="NZ_QGUB01000003.1"/>
</dbReference>
<protein>
    <recommendedName>
        <fullName evidence="1">diguanylate cyclase</fullName>
        <ecNumber evidence="1">2.7.7.65</ecNumber>
    </recommendedName>
</protein>
<dbReference type="SMART" id="SM00062">
    <property type="entry name" value="PBPb"/>
    <property type="match status" value="1"/>
</dbReference>
<evidence type="ECO:0000256" key="3">
    <source>
        <dbReference type="SAM" id="MobiDB-lite"/>
    </source>
</evidence>
<dbReference type="PANTHER" id="PTHR45138:SF9">
    <property type="entry name" value="DIGUANYLATE CYCLASE DGCM-RELATED"/>
    <property type="match status" value="1"/>
</dbReference>
<feature type="chain" id="PRO_5016336615" description="diguanylate cyclase" evidence="4">
    <location>
        <begin position="21"/>
        <end position="522"/>
    </location>
</feature>
<dbReference type="SMART" id="SM00267">
    <property type="entry name" value="GGDEF"/>
    <property type="match status" value="1"/>
</dbReference>
<dbReference type="InterPro" id="IPR043128">
    <property type="entry name" value="Rev_trsase/Diguanyl_cyclase"/>
</dbReference>
<evidence type="ECO:0000256" key="2">
    <source>
        <dbReference type="ARBA" id="ARBA00034247"/>
    </source>
</evidence>
<dbReference type="CDD" id="cd01949">
    <property type="entry name" value="GGDEF"/>
    <property type="match status" value="1"/>
</dbReference>
<name>A0A317RC49_9BURK</name>
<comment type="catalytic activity">
    <reaction evidence="2">
        <text>2 GTP = 3',3'-c-di-GMP + 2 diphosphate</text>
        <dbReference type="Rhea" id="RHEA:24898"/>
        <dbReference type="ChEBI" id="CHEBI:33019"/>
        <dbReference type="ChEBI" id="CHEBI:37565"/>
        <dbReference type="ChEBI" id="CHEBI:58805"/>
        <dbReference type="EC" id="2.7.7.65"/>
    </reaction>
</comment>
<gene>
    <name evidence="6" type="ORF">DFR36_103122</name>
</gene>
<dbReference type="EMBL" id="QGUB01000003">
    <property type="protein sequence ID" value="PWW46847.1"/>
    <property type="molecule type" value="Genomic_DNA"/>
</dbReference>
<dbReference type="Proteomes" id="UP000246483">
    <property type="component" value="Unassembled WGS sequence"/>
</dbReference>
<dbReference type="Pfam" id="PF00990">
    <property type="entry name" value="GGDEF"/>
    <property type="match status" value="1"/>
</dbReference>
<proteinExistence type="predicted"/>
<keyword evidence="7" id="KW-1185">Reference proteome</keyword>
<dbReference type="SUPFAM" id="SSF55073">
    <property type="entry name" value="Nucleotide cyclase"/>
    <property type="match status" value="1"/>
</dbReference>
<evidence type="ECO:0000259" key="5">
    <source>
        <dbReference type="PROSITE" id="PS50887"/>
    </source>
</evidence>
<feature type="region of interest" description="Disordered" evidence="3">
    <location>
        <begin position="338"/>
        <end position="361"/>
    </location>
</feature>
<feature type="compositionally biased region" description="Low complexity" evidence="3">
    <location>
        <begin position="339"/>
        <end position="350"/>
    </location>
</feature>
<dbReference type="Gene3D" id="3.30.70.270">
    <property type="match status" value="1"/>
</dbReference>
<dbReference type="NCBIfam" id="TIGR00254">
    <property type="entry name" value="GGDEF"/>
    <property type="match status" value="1"/>
</dbReference>
<dbReference type="GO" id="GO:0052621">
    <property type="term" value="F:diguanylate cyclase activity"/>
    <property type="evidence" value="ECO:0007669"/>
    <property type="project" value="UniProtKB-EC"/>
</dbReference>
<evidence type="ECO:0000313" key="7">
    <source>
        <dbReference type="Proteomes" id="UP000246483"/>
    </source>
</evidence>
<evidence type="ECO:0000256" key="1">
    <source>
        <dbReference type="ARBA" id="ARBA00012528"/>
    </source>
</evidence>
<dbReference type="InterPro" id="IPR029787">
    <property type="entry name" value="Nucleotide_cyclase"/>
</dbReference>
<dbReference type="PANTHER" id="PTHR45138">
    <property type="entry name" value="REGULATORY COMPONENTS OF SENSORY TRANSDUCTION SYSTEM"/>
    <property type="match status" value="1"/>
</dbReference>
<evidence type="ECO:0000313" key="6">
    <source>
        <dbReference type="EMBL" id="PWW46847.1"/>
    </source>
</evidence>
<feature type="signal peptide" evidence="4">
    <location>
        <begin position="1"/>
        <end position="20"/>
    </location>
</feature>
<reference evidence="6 7" key="1">
    <citation type="submission" date="2018-05" db="EMBL/GenBank/DDBJ databases">
        <title>Genomic Encyclopedia of Type Strains, Phase IV (KMG-IV): sequencing the most valuable type-strain genomes for metagenomic binning, comparative biology and taxonomic classification.</title>
        <authorList>
            <person name="Goeker M."/>
        </authorList>
    </citation>
    <scope>NUCLEOTIDE SEQUENCE [LARGE SCALE GENOMIC DNA]</scope>
    <source>
        <strain evidence="6 7">DSM 26006</strain>
    </source>
</reference>
<feature type="domain" description="GGDEF" evidence="5">
    <location>
        <begin position="386"/>
        <end position="521"/>
    </location>
</feature>
<dbReference type="InterPro" id="IPR050469">
    <property type="entry name" value="Diguanylate_Cyclase"/>
</dbReference>
<dbReference type="EC" id="2.7.7.65" evidence="1"/>
<dbReference type="OrthoDB" id="9813903at2"/>
<dbReference type="InterPro" id="IPR000160">
    <property type="entry name" value="GGDEF_dom"/>
</dbReference>
<comment type="caution">
    <text evidence="6">The sequence shown here is derived from an EMBL/GenBank/DDBJ whole genome shotgun (WGS) entry which is preliminary data.</text>
</comment>
<dbReference type="AlphaFoldDB" id="A0A317RC49"/>
<dbReference type="InterPro" id="IPR001638">
    <property type="entry name" value="Solute-binding_3/MltF_N"/>
</dbReference>
<evidence type="ECO:0000256" key="4">
    <source>
        <dbReference type="SAM" id="SignalP"/>
    </source>
</evidence>
<sequence>MGARLRWALACLLLALAGQAAGQTPAAGSAPDCSGAHRIRLRTPVALEPSERAALRALGPLRVTSVNAPPLSRYDAPRAAYAGVATDLLCFIAGQLGLRVEFVPALELTVPQKIQRVQEGQLDVFVPLSYTPERDRQGLFSVPFHESHYAVVARKGARLPIEHTVDLANHRVGLVGGVALLPLLQGIVPQERLRVFEQTVGPDGLFAALRQGDIDLAVFNHDFFIEERYRQEWFDLEVVHRLREFPREYRFYFSRSPRHERIVAAFDRYLAAADVSESLAAHEQGERQLIDRYVAQRSRSLLLQAAVVVTAVLALAAYATLRRHQRLVRELDDSRRQGLEQQRQLQQANQELERRSQTDGLTGLANRRHFDQVLAREHARQLRTGAPLSLLLLDVDHFKEVNDRLGHSMGDDYLRALARTLSTHAARATDLAARYGGEEFACLLPDTDSPQAAALAERIRAGVAQLDLPSGRGDGTPLTVSIGVATLVDGRHGAERLVEEADAQLYAAKHAGRNCVRAAVLA</sequence>
<accession>A0A317RC49</accession>
<dbReference type="SUPFAM" id="SSF53850">
    <property type="entry name" value="Periplasmic binding protein-like II"/>
    <property type="match status" value="1"/>
</dbReference>
<dbReference type="Gene3D" id="3.40.190.10">
    <property type="entry name" value="Periplasmic binding protein-like II"/>
    <property type="match status" value="2"/>
</dbReference>
<dbReference type="FunFam" id="3.30.70.270:FF:000001">
    <property type="entry name" value="Diguanylate cyclase domain protein"/>
    <property type="match status" value="1"/>
</dbReference>
<dbReference type="PROSITE" id="PS50887">
    <property type="entry name" value="GGDEF"/>
    <property type="match status" value="1"/>
</dbReference>